<sequence>MRESLEVHRFHLSLGVTGFGRPWANAGGECEPGIVEMRGIEQAAKAFARAGRARSDGRLGVG</sequence>
<dbReference type="Proteomes" id="UP000324324">
    <property type="component" value="Unassembled WGS sequence"/>
</dbReference>
<accession>A0A5M8ASW8</accession>
<gene>
    <name evidence="1" type="ORF">F1599_10300</name>
</gene>
<name>A0A5M8ASW8_9BURK</name>
<reference evidence="1 2" key="1">
    <citation type="submission" date="2019-09" db="EMBL/GenBank/DDBJ databases">
        <title>Isolation of a novel species in the genus Cupriavidus from patients with sepsis using whole genome sequencing.</title>
        <authorList>
            <person name="Kweon O.J."/>
            <person name="Lee M.-K."/>
        </authorList>
    </citation>
    <scope>NUCLEOTIDE SEQUENCE [LARGE SCALE GENOMIC DNA]</scope>
    <source>
        <strain evidence="1 2">MKL-01</strain>
    </source>
</reference>
<protein>
    <submittedName>
        <fullName evidence="1">Uncharacterized protein</fullName>
    </submittedName>
</protein>
<dbReference type="EMBL" id="VWRN01000030">
    <property type="protein sequence ID" value="KAA6125185.1"/>
    <property type="molecule type" value="Genomic_DNA"/>
</dbReference>
<comment type="caution">
    <text evidence="1">The sequence shown here is derived from an EMBL/GenBank/DDBJ whole genome shotgun (WGS) entry which is preliminary data.</text>
</comment>
<dbReference type="RefSeq" id="WP_150082981.1">
    <property type="nucleotide sequence ID" value="NZ_VWRN01000030.1"/>
</dbReference>
<evidence type="ECO:0000313" key="2">
    <source>
        <dbReference type="Proteomes" id="UP000324324"/>
    </source>
</evidence>
<dbReference type="AlphaFoldDB" id="A0A5M8ASW8"/>
<keyword evidence="2" id="KW-1185">Reference proteome</keyword>
<evidence type="ECO:0000313" key="1">
    <source>
        <dbReference type="EMBL" id="KAA6125185.1"/>
    </source>
</evidence>
<organism evidence="1 2">
    <name type="scientific">Cupriavidus cauae</name>
    <dbReference type="NCBI Taxonomy" id="2608999"/>
    <lineage>
        <taxon>Bacteria</taxon>
        <taxon>Pseudomonadati</taxon>
        <taxon>Pseudomonadota</taxon>
        <taxon>Betaproteobacteria</taxon>
        <taxon>Burkholderiales</taxon>
        <taxon>Burkholderiaceae</taxon>
        <taxon>Cupriavidus</taxon>
    </lineage>
</organism>
<proteinExistence type="predicted"/>